<dbReference type="InterPro" id="IPR056457">
    <property type="entry name" value="DOP1_C"/>
</dbReference>
<accession>A0A1Q2YJM1</accession>
<dbReference type="OrthoDB" id="297643at2759"/>
<feature type="region of interest" description="Disordered" evidence="8">
    <location>
        <begin position="11"/>
        <end position="30"/>
    </location>
</feature>
<comment type="similarity">
    <text evidence="6">Belongs to the DOP1 family.</text>
</comment>
<dbReference type="GO" id="GO:0005829">
    <property type="term" value="C:cytosol"/>
    <property type="evidence" value="ECO:0007669"/>
    <property type="project" value="GOC"/>
</dbReference>
<feature type="domain" description="DOP1-like C-terminal" evidence="11">
    <location>
        <begin position="1260"/>
        <end position="1780"/>
    </location>
</feature>
<comment type="caution">
    <text evidence="12">The sequence shown here is derived from an EMBL/GenBank/DDBJ whole genome shotgun (WGS) entry which is preliminary data.</text>
</comment>
<evidence type="ECO:0000313" key="13">
    <source>
        <dbReference type="Proteomes" id="UP000186136"/>
    </source>
</evidence>
<evidence type="ECO:0000256" key="4">
    <source>
        <dbReference type="ARBA" id="ARBA00023034"/>
    </source>
</evidence>
<dbReference type="Proteomes" id="UP000186136">
    <property type="component" value="Unassembled WGS sequence"/>
</dbReference>
<evidence type="ECO:0000256" key="6">
    <source>
        <dbReference type="ARBA" id="ARBA00046326"/>
    </source>
</evidence>
<feature type="compositionally biased region" description="Low complexity" evidence="8">
    <location>
        <begin position="1372"/>
        <end position="1392"/>
    </location>
</feature>
<dbReference type="GO" id="GO:0006895">
    <property type="term" value="P:Golgi to endosome transport"/>
    <property type="evidence" value="ECO:0007669"/>
    <property type="project" value="InterPro"/>
</dbReference>
<keyword evidence="4" id="KW-0333">Golgi apparatus</keyword>
<dbReference type="InterPro" id="IPR007249">
    <property type="entry name" value="DOP1_N"/>
</dbReference>
<dbReference type="InterPro" id="IPR056458">
    <property type="entry name" value="TPR_DOP1_M"/>
</dbReference>
<dbReference type="GO" id="GO:0005768">
    <property type="term" value="C:endosome"/>
    <property type="evidence" value="ECO:0007669"/>
    <property type="project" value="TreeGrafter"/>
</dbReference>
<reference evidence="12 13" key="1">
    <citation type="submission" date="2016-08" db="EMBL/GenBank/DDBJ databases">
        <title>Whole genome shotgun sequence of Pichia membranifaciens KS47-1.</title>
        <authorList>
            <person name="Konishi M."/>
            <person name="Ishida M."/>
            <person name="Arakawa T."/>
            <person name="Kato Y."/>
            <person name="Horiuchi J."/>
        </authorList>
    </citation>
    <scope>NUCLEOTIDE SEQUENCE [LARGE SCALE GENOMIC DNA]</scope>
    <source>
        <strain evidence="12 13">KS47-1</strain>
    </source>
</reference>
<dbReference type="Pfam" id="PF04118">
    <property type="entry name" value="Dopey_N"/>
    <property type="match status" value="1"/>
</dbReference>
<evidence type="ECO:0000259" key="9">
    <source>
        <dbReference type="Pfam" id="PF04118"/>
    </source>
</evidence>
<dbReference type="GO" id="GO:0015031">
    <property type="term" value="P:protein transport"/>
    <property type="evidence" value="ECO:0007669"/>
    <property type="project" value="UniProtKB-KW"/>
</dbReference>
<evidence type="ECO:0000256" key="3">
    <source>
        <dbReference type="ARBA" id="ARBA00022927"/>
    </source>
</evidence>
<sequence>MHRMMSPIPFLTGYRTSNNRSMTQSQNATLSSKEKKYMANVEKALQTFESVDEWADYIAFLAKLQKALLTNPDMETTNWVPYDFQVSMTLSKCISPALPSGVHKKTIELYFTIFKILKVENMSKSISLWLPGILPLMAYASISIKQELLDLYNEYICKIEAKILRSCFKSILLSLFPALDDTTSEFFNSTLELIESLKNQLNDIHHFWQCLLLTIITSPDKRVGAMEYLSRMFPSFAVSADKDDSKDTILAKLSVDAVACLTPDSGLMVKALCGAMNDENLFVQRGFFDLLLAKLPLNSAVYKQLISESDNELLFLHVTNTVLRKDMSLNRRLWNWLLGPESQDSIPQSSGMSRFEYFQSYSLKTLSNALLRLVDLNGVDNRDKEELLDNYIKACSISIAIMDKWEIGQSILPQLLVPILDMSKYISDIHPTNFEKVLKYSHEVFDGVETRVIWSKILSLIENNRTELVLFILKSYNVSDEDMIVTHVPLILLAAFSSFRYELVWIQLIENLIKLIPQRALLPLDLANEKYLSMDYYLHDTKHLNETIMEKLNNYYEKYKNVAEDAAASKERPFNANDLAASYLGLTCSMMIESLDSNSEIFLCSTRIFDSLIAIIPPSKNSKSWNIVLLREKVRLLKEEQLNVHVSVGVSHIFKYLIKGLTKLEILKLLKIVLKSLWNCLENTEGEYQVEIVKEFWNLEMIVDTSYVEAALCELLLESDFEQRLHQFNILWTHLNNDNNESKMILRRPLYLILDELKDDLYLSLITKWIKSTMSSGTLNKIFRIVCMELFNNEFIEENFQLDDINEIDFSKISFELDIIYNLLNLDADVLKNFKAELCVIDNSKQIDFIQTRNWDISTYKSFLIVVLFKFLEFEPTKDLELDHSIFSSYLKCLRSSLKLINLLVDGNETNFEEMITSLIQNCEENCISKAGPDISITNSYYLDSISKMIKLSSKNLKKDASIFDNNDNVKKPINLLDFVTIGISSCKKEVEFSSWIDLILSTAEYYPDLVFQICPGLIDCICNKIENSFLFSIEDTTLNITLVENSVCELIIGMEKILMKCHKHLGYILSNSFGFGSMPGTGTVKESGFFGTVIQGVFQVEATDEKNEGTKRKRSLIQSFRRSVFTVYQIWIACEKRLTIKNIGQANRPEIVDKFSNNKTVNYYANKVKFRCKKIIENTYLMEPLETIEALIEFYESSNNDNEKLSKFKLIQILDDCKQKIILPCILDSITSRVNYLSLDETKRSSLTSKLNESQLSLFLIEYCKNLEDYEQIEEVWPDIQNFLKDIFSNLSYYKHIYSNILRFFCVISWKIEKTKFGQSRRVKKEISENLIRNISQCITIKMGPNQNTNTLSAVILQSHMNDVDNEKTSSNHNSIHSSVNNGTISGGSSSSREKLVFREDVCIALKEVIPYLKPLINDNDKLLATLNSIVSGISGFILKNGSLVSANLSDHIVDLLVVLSEDETCEIMKAWKGLCQEIINDDAGFFSIDYSKMGKWNILMKNWILSDEQRLGDMISNRLIFSSGTNNSSTLLFNWNDEVEILNGNIPLIKKIIYLLLINEKDEFIGIIGDLLRKLDDLFKAFRQMTKQHCQLESWILILLRTIFFKFSENHLTEAWSLVDKELFYMFNEAYLKVVEEAEEDNDDVKDKADKAEKGGKDEEEQKVFDMLFLQGCKLLDVLVVLGQEEFQLSEWIFISDNMDGIFNSSVEDEDVGIVEKMGKRQTKYKVGKNGGVSEDAGDASNKRKVPILTGIRSIENVMELKRFFNMLKVTKYENEYAMKTIDEESIFEDVFADVFTA</sequence>
<name>A0A1Q2YJM1_9ASCO</name>
<proteinExistence type="inferred from homology"/>
<dbReference type="GO" id="GO:0000139">
    <property type="term" value="C:Golgi membrane"/>
    <property type="evidence" value="ECO:0007669"/>
    <property type="project" value="UniProtKB-SubCell"/>
</dbReference>
<comment type="subcellular location">
    <subcellularLocation>
        <location evidence="1">Golgi apparatus membrane</location>
        <topology evidence="1">Peripheral membrane protein</topology>
    </subcellularLocation>
</comment>
<keyword evidence="13" id="KW-1185">Reference proteome</keyword>
<dbReference type="Pfam" id="PF24598">
    <property type="entry name" value="DOP1_C"/>
    <property type="match status" value="1"/>
</dbReference>
<feature type="region of interest" description="Disordered" evidence="8">
    <location>
        <begin position="1368"/>
        <end position="1392"/>
    </location>
</feature>
<feature type="compositionally biased region" description="Polar residues" evidence="8">
    <location>
        <begin position="14"/>
        <end position="30"/>
    </location>
</feature>
<keyword evidence="2" id="KW-0813">Transport</keyword>
<evidence type="ECO:0000313" key="12">
    <source>
        <dbReference type="EMBL" id="GAV29573.1"/>
    </source>
</evidence>
<evidence type="ECO:0000256" key="8">
    <source>
        <dbReference type="SAM" id="MobiDB-lite"/>
    </source>
</evidence>
<evidence type="ECO:0000256" key="1">
    <source>
        <dbReference type="ARBA" id="ARBA00004395"/>
    </source>
</evidence>
<keyword evidence="7" id="KW-0175">Coiled coil</keyword>
<dbReference type="InterPro" id="IPR040314">
    <property type="entry name" value="DOP1"/>
</dbReference>
<evidence type="ECO:0000256" key="2">
    <source>
        <dbReference type="ARBA" id="ARBA00022448"/>
    </source>
</evidence>
<organism evidence="12 13">
    <name type="scientific">Pichia membranifaciens</name>
    <dbReference type="NCBI Taxonomy" id="4926"/>
    <lineage>
        <taxon>Eukaryota</taxon>
        <taxon>Fungi</taxon>
        <taxon>Dikarya</taxon>
        <taxon>Ascomycota</taxon>
        <taxon>Saccharomycotina</taxon>
        <taxon>Pichiomycetes</taxon>
        <taxon>Pichiales</taxon>
        <taxon>Pichiaceae</taxon>
        <taxon>Pichia</taxon>
    </lineage>
</organism>
<keyword evidence="3" id="KW-0653">Protein transport</keyword>
<dbReference type="Pfam" id="PF24597">
    <property type="entry name" value="TPR_DOP1_M"/>
    <property type="match status" value="1"/>
</dbReference>
<dbReference type="PANTHER" id="PTHR14042:SF24">
    <property type="entry name" value="PROTEIN DOPEY-1 HOMOLOG"/>
    <property type="match status" value="1"/>
</dbReference>
<keyword evidence="5" id="KW-0472">Membrane</keyword>
<dbReference type="EMBL" id="BDGI01000127">
    <property type="protein sequence ID" value="GAV29573.1"/>
    <property type="molecule type" value="Genomic_DNA"/>
</dbReference>
<feature type="domain" description="DOP1 N-terminal" evidence="9">
    <location>
        <begin position="32"/>
        <end position="341"/>
    </location>
</feature>
<gene>
    <name evidence="12" type="ORF">PMKS-003074</name>
</gene>
<evidence type="ECO:0000259" key="10">
    <source>
        <dbReference type="Pfam" id="PF24597"/>
    </source>
</evidence>
<dbReference type="PANTHER" id="PTHR14042">
    <property type="entry name" value="DOPEY-RELATED"/>
    <property type="match status" value="1"/>
</dbReference>
<evidence type="ECO:0000256" key="5">
    <source>
        <dbReference type="ARBA" id="ARBA00023136"/>
    </source>
</evidence>
<protein>
    <submittedName>
        <fullName evidence="12">Uncharacterized protein</fullName>
    </submittedName>
</protein>
<feature type="domain" description="DOP1-like middle TPR" evidence="10">
    <location>
        <begin position="357"/>
        <end position="556"/>
    </location>
</feature>
<evidence type="ECO:0000256" key="7">
    <source>
        <dbReference type="SAM" id="Coils"/>
    </source>
</evidence>
<evidence type="ECO:0000259" key="11">
    <source>
        <dbReference type="Pfam" id="PF24598"/>
    </source>
</evidence>
<dbReference type="GO" id="GO:0005802">
    <property type="term" value="C:trans-Golgi network"/>
    <property type="evidence" value="ECO:0007669"/>
    <property type="project" value="TreeGrafter"/>
</dbReference>
<feature type="coiled-coil region" evidence="7">
    <location>
        <begin position="1630"/>
        <end position="1657"/>
    </location>
</feature>